<accession>A0ABR9XQL4</accession>
<name>A0ABR9XQL4_9CHLB</name>
<organism evidence="2 3">
    <name type="scientific">Prosthecochloris ethylica</name>
    <dbReference type="NCBI Taxonomy" id="2743976"/>
    <lineage>
        <taxon>Bacteria</taxon>
        <taxon>Pseudomonadati</taxon>
        <taxon>Chlorobiota</taxon>
        <taxon>Chlorobiia</taxon>
        <taxon>Chlorobiales</taxon>
        <taxon>Chlorobiaceae</taxon>
        <taxon>Prosthecochloris</taxon>
    </lineage>
</organism>
<keyword evidence="1" id="KW-1133">Transmembrane helix</keyword>
<feature type="transmembrane region" description="Helical" evidence="1">
    <location>
        <begin position="79"/>
        <end position="101"/>
    </location>
</feature>
<dbReference type="Pfam" id="PF10643">
    <property type="entry name" value="Cytochrome-c551"/>
    <property type="match status" value="1"/>
</dbReference>
<dbReference type="Gene3D" id="1.10.760.10">
    <property type="entry name" value="Cytochrome c-like domain"/>
    <property type="match status" value="1"/>
</dbReference>
<evidence type="ECO:0000313" key="3">
    <source>
        <dbReference type="Proteomes" id="UP000619838"/>
    </source>
</evidence>
<dbReference type="InterPro" id="IPR036909">
    <property type="entry name" value="Cyt_c-like_dom_sf"/>
</dbReference>
<gene>
    <name evidence="2" type="ORF">INT08_02815</name>
</gene>
<dbReference type="InterPro" id="IPR019604">
    <property type="entry name" value="Cytochrome-c551"/>
</dbReference>
<dbReference type="Proteomes" id="UP000619838">
    <property type="component" value="Unassembled WGS sequence"/>
</dbReference>
<comment type="caution">
    <text evidence="2">The sequence shown here is derived from an EMBL/GenBank/DDBJ whole genome shotgun (WGS) entry which is preliminary data.</text>
</comment>
<reference evidence="2 3" key="1">
    <citation type="journal article" date="2020" name="Microorganisms">
        <title>Simultaneous Genome Sequencing of Prosthecochloris ethylica and Desulfuromonas acetoxidans within a Syntrophic Mixture Reveals Unique Pili and Protein Interactions.</title>
        <authorList>
            <person name="Kyndt J.A."/>
            <person name="Van Beeumen J.J."/>
            <person name="Meyer T.E."/>
        </authorList>
    </citation>
    <scope>NUCLEOTIDE SEQUENCE [LARGE SCALE GENOMIC DNA]</scope>
    <source>
        <strain evidence="2 3">N3</strain>
    </source>
</reference>
<evidence type="ECO:0000256" key="1">
    <source>
        <dbReference type="SAM" id="Phobius"/>
    </source>
</evidence>
<evidence type="ECO:0000313" key="2">
    <source>
        <dbReference type="EMBL" id="MBF0636115.1"/>
    </source>
</evidence>
<dbReference type="SUPFAM" id="SSF46626">
    <property type="entry name" value="Cytochrome c"/>
    <property type="match status" value="1"/>
</dbReference>
<protein>
    <submittedName>
        <fullName evidence="2">Photosystem P840 reaction-center cytochrome c-551</fullName>
    </submittedName>
</protein>
<keyword evidence="3" id="KW-1185">Reference proteome</keyword>
<proteinExistence type="predicted"/>
<dbReference type="PIRSF" id="PIRSF000009">
    <property type="entry name" value="Cytochrome_c551"/>
    <property type="match status" value="1"/>
</dbReference>
<feature type="transmembrane region" description="Helical" evidence="1">
    <location>
        <begin position="50"/>
        <end position="67"/>
    </location>
</feature>
<feature type="transmembrane region" description="Helical" evidence="1">
    <location>
        <begin position="9"/>
        <end position="30"/>
    </location>
</feature>
<dbReference type="RefSeq" id="WP_175187279.1">
    <property type="nucleotide sequence ID" value="NZ_JABVZQ010000006.1"/>
</dbReference>
<keyword evidence="1" id="KW-0472">Membrane</keyword>
<sequence>MDNNSNGKLIALAIGGAVLMGALFFGSSFLTGYELPAENFSKIATPLQSFMGWFLLIFCSSLIIWGLGRMSSRISDKWFLSFPLSIFVIVAVMFVSLEVVWEKGRTTTLDGESIRTVRQLSAFNEGVEDFIAVEDLPEGEMPVEEETGPLPVVILTGDELAGAEKVFVRNCSKCHSIKSVENSLAQYRKKGEAEKIVREMKAVPNSGIRSKDVATIVNYINSTF</sequence>
<keyword evidence="1" id="KW-0812">Transmembrane</keyword>
<dbReference type="EMBL" id="JADGII010000003">
    <property type="protein sequence ID" value="MBF0636115.1"/>
    <property type="molecule type" value="Genomic_DNA"/>
</dbReference>